<reference evidence="3 4" key="1">
    <citation type="journal article" date="2015" name="Stand. Genomic Sci.">
        <title>Genomic information of the arsenic-resistant bacterium Lysobacter arseniciresistens type strain ZS79(T) and comparison of Lysobacter draft genomes.</title>
        <authorList>
            <person name="Liu L."/>
            <person name="Zhang S."/>
            <person name="Luo M."/>
            <person name="Wang G."/>
        </authorList>
    </citation>
    <scope>NUCLEOTIDE SEQUENCE [LARGE SCALE GENOMIC DNA]</scope>
    <source>
        <strain evidence="3 4">ZS79</strain>
    </source>
</reference>
<dbReference type="RefSeq" id="WP_036212076.1">
    <property type="nucleotide sequence ID" value="NZ_AVPT01000022.1"/>
</dbReference>
<evidence type="ECO:0000313" key="4">
    <source>
        <dbReference type="Proteomes" id="UP000029989"/>
    </source>
</evidence>
<dbReference type="InterPro" id="IPR014030">
    <property type="entry name" value="Ketoacyl_synth_N"/>
</dbReference>
<proteinExistence type="predicted"/>
<dbReference type="Gene3D" id="3.40.47.10">
    <property type="match status" value="1"/>
</dbReference>
<evidence type="ECO:0000259" key="2">
    <source>
        <dbReference type="Pfam" id="PF13723"/>
    </source>
</evidence>
<dbReference type="EMBL" id="AVPT01000022">
    <property type="protein sequence ID" value="KGM54915.1"/>
    <property type="molecule type" value="Genomic_DNA"/>
</dbReference>
<dbReference type="OrthoDB" id="9798676at2"/>
<dbReference type="STRING" id="913325.N799_06930"/>
<keyword evidence="4" id="KW-1185">Reference proteome</keyword>
<dbReference type="GO" id="GO:0016746">
    <property type="term" value="F:acyltransferase activity"/>
    <property type="evidence" value="ECO:0007669"/>
    <property type="project" value="InterPro"/>
</dbReference>
<evidence type="ECO:0000313" key="3">
    <source>
        <dbReference type="EMBL" id="KGM54915.1"/>
    </source>
</evidence>
<dbReference type="SUPFAM" id="SSF53901">
    <property type="entry name" value="Thiolase-like"/>
    <property type="match status" value="1"/>
</dbReference>
<protein>
    <recommendedName>
        <fullName evidence="2">Beta-ketoacyl synthase-like N-terminal domain-containing protein</fullName>
    </recommendedName>
</protein>
<gene>
    <name evidence="3" type="ORF">N799_06930</name>
</gene>
<feature type="region of interest" description="Disordered" evidence="1">
    <location>
        <begin position="30"/>
        <end position="52"/>
    </location>
</feature>
<comment type="caution">
    <text evidence="3">The sequence shown here is derived from an EMBL/GenBank/DDBJ whole genome shotgun (WGS) entry which is preliminary data.</text>
</comment>
<sequence>MSALAATIEGVGFWTRGLPSWTDARAFVADGTRPESAPPRPSPQLLAPNERRRAPETVAVALDVALAACEAAGRDPATLPSVFASTHGELAITDYMCSTLASQPQAVSPTRFHNSVHNAAAGYWTIGTGAMHGATAISAFDASFAQGLVEALAQLATGAEAVLLVGYDGTSTGPLARVSRSEGLLGAALLLSRGVRNDLPTLQATLGDDGADGDITDSRGALARFTPDNAMSPMLPLFDALAGGLPVARLNAGPGRTLRLALTHPELMHG</sequence>
<dbReference type="InterPro" id="IPR016039">
    <property type="entry name" value="Thiolase-like"/>
</dbReference>
<name>A0A0A0EXE5_9GAMM</name>
<evidence type="ECO:0000256" key="1">
    <source>
        <dbReference type="SAM" id="MobiDB-lite"/>
    </source>
</evidence>
<dbReference type="eggNOG" id="COG0304">
    <property type="taxonomic scope" value="Bacteria"/>
</dbReference>
<dbReference type="Proteomes" id="UP000029989">
    <property type="component" value="Unassembled WGS sequence"/>
</dbReference>
<dbReference type="Pfam" id="PF13723">
    <property type="entry name" value="Ketoacyl-synt_2"/>
    <property type="match status" value="1"/>
</dbReference>
<feature type="domain" description="Beta-ketoacyl synthase-like N-terminal" evidence="2">
    <location>
        <begin position="38"/>
        <end position="181"/>
    </location>
</feature>
<dbReference type="AlphaFoldDB" id="A0A0A0EXE5"/>
<accession>A0A0A0EXE5</accession>
<organism evidence="3 4">
    <name type="scientific">Lysobacter arseniciresistens ZS79</name>
    <dbReference type="NCBI Taxonomy" id="913325"/>
    <lineage>
        <taxon>Bacteria</taxon>
        <taxon>Pseudomonadati</taxon>
        <taxon>Pseudomonadota</taxon>
        <taxon>Gammaproteobacteria</taxon>
        <taxon>Lysobacterales</taxon>
        <taxon>Lysobacteraceae</taxon>
        <taxon>Novilysobacter</taxon>
    </lineage>
</organism>